<accession>A0A316TWH8</accession>
<dbReference type="GeneID" id="37016338"/>
<reference evidence="1 2" key="1">
    <citation type="journal article" date="2018" name="Mol. Biol. Evol.">
        <title>Broad Genomic Sampling Reveals a Smut Pathogenic Ancestry of the Fungal Clade Ustilaginomycotina.</title>
        <authorList>
            <person name="Kijpornyongpan T."/>
            <person name="Mondo S.J."/>
            <person name="Barry K."/>
            <person name="Sandor L."/>
            <person name="Lee J."/>
            <person name="Lipzen A."/>
            <person name="Pangilinan J."/>
            <person name="LaButti K."/>
            <person name="Hainaut M."/>
            <person name="Henrissat B."/>
            <person name="Grigoriev I.V."/>
            <person name="Spatafora J.W."/>
            <person name="Aime M.C."/>
        </authorList>
    </citation>
    <scope>NUCLEOTIDE SEQUENCE [LARGE SCALE GENOMIC DNA]</scope>
    <source>
        <strain evidence="1 2">MCA 4718</strain>
    </source>
</reference>
<organism evidence="1 2">
    <name type="scientific">Pseudomicrostroma glucosiphilum</name>
    <dbReference type="NCBI Taxonomy" id="1684307"/>
    <lineage>
        <taxon>Eukaryota</taxon>
        <taxon>Fungi</taxon>
        <taxon>Dikarya</taxon>
        <taxon>Basidiomycota</taxon>
        <taxon>Ustilaginomycotina</taxon>
        <taxon>Exobasidiomycetes</taxon>
        <taxon>Microstromatales</taxon>
        <taxon>Microstromatales incertae sedis</taxon>
        <taxon>Pseudomicrostroma</taxon>
    </lineage>
</organism>
<name>A0A316TWH8_9BASI</name>
<evidence type="ECO:0000313" key="1">
    <source>
        <dbReference type="EMBL" id="PWN17836.1"/>
    </source>
</evidence>
<dbReference type="RefSeq" id="XP_025344996.1">
    <property type="nucleotide sequence ID" value="XM_025494604.1"/>
</dbReference>
<dbReference type="EMBL" id="KZ819340">
    <property type="protein sequence ID" value="PWN17836.1"/>
    <property type="molecule type" value="Genomic_DNA"/>
</dbReference>
<keyword evidence="2" id="KW-1185">Reference proteome</keyword>
<sequence>MNSLFTVAPVTPKFDHFEPKLPPAGPESKEDDLSFAIRGASMCSQLRAAWGVYLPQGSGSIAEIAVSMSLVFSGIWHSEFEAADQSVRQLVATNVTLFLLTTGIEVERLLANMPTDYLRRGLVWGDLLFVLWGDKAYRIGKYGPKLTLTARVPSNDGAAPKLLTFASLHHTSLDRDTARLMFLLALKVNALPESAMDFVHRYKTASLLASDAAQVDAHGRRYVVFKAQASMAKEPVFAFHTASDTASAAGSSEKPLIVPTKQAYTLAQYELDLRTAMLRKWPFAYSSQELRQIWDMGATKFQPGFESFPLNDSDVQEMMDHTNLLLRKGSEGKN</sequence>
<dbReference type="Proteomes" id="UP000245942">
    <property type="component" value="Unassembled WGS sequence"/>
</dbReference>
<protein>
    <submittedName>
        <fullName evidence="1">Uncharacterized protein</fullName>
    </submittedName>
</protein>
<evidence type="ECO:0000313" key="2">
    <source>
        <dbReference type="Proteomes" id="UP000245942"/>
    </source>
</evidence>
<proteinExistence type="predicted"/>
<dbReference type="AlphaFoldDB" id="A0A316TWH8"/>
<gene>
    <name evidence="1" type="ORF">BCV69DRAFT_301850</name>
</gene>